<dbReference type="OrthoDB" id="8062037at2759"/>
<gene>
    <name evidence="12" type="ORF">ZIOFF_038098</name>
</gene>
<dbReference type="Proteomes" id="UP000734854">
    <property type="component" value="Unassembled WGS sequence"/>
</dbReference>
<keyword evidence="13" id="KW-1185">Reference proteome</keyword>
<proteinExistence type="predicted"/>
<dbReference type="PROSITE" id="PS50089">
    <property type="entry name" value="ZF_RING_2"/>
    <property type="match status" value="1"/>
</dbReference>
<sequence>MAGIDRRPPSLASADSPSTMRHSSSSDASVVAKPKCGVRFLFFFFRAVFMAAALAIFFVFAGFAAVVLLLVAVGAVRGRERRSVASDDGGGGALRGLSPAQLRGLPWFEFPGVASSRLWTTPDCSVCLVKFKRGERCRSLPSCGHVFHAGCVDQWLVRSPGCPICRSIVSEMGPEPADF</sequence>
<dbReference type="PANTHER" id="PTHR46539">
    <property type="entry name" value="E3 UBIQUITIN-PROTEIN LIGASE ATL42"/>
    <property type="match status" value="1"/>
</dbReference>
<evidence type="ECO:0000313" key="13">
    <source>
        <dbReference type="Proteomes" id="UP000734854"/>
    </source>
</evidence>
<evidence type="ECO:0000259" key="11">
    <source>
        <dbReference type="PROSITE" id="PS50089"/>
    </source>
</evidence>
<dbReference type="SMART" id="SM00184">
    <property type="entry name" value="RING"/>
    <property type="match status" value="1"/>
</dbReference>
<evidence type="ECO:0000256" key="2">
    <source>
        <dbReference type="ARBA" id="ARBA00022692"/>
    </source>
</evidence>
<evidence type="ECO:0000256" key="5">
    <source>
        <dbReference type="ARBA" id="ARBA00022833"/>
    </source>
</evidence>
<reference evidence="12 13" key="1">
    <citation type="submission" date="2020-08" db="EMBL/GenBank/DDBJ databases">
        <title>Plant Genome Project.</title>
        <authorList>
            <person name="Zhang R.-G."/>
        </authorList>
    </citation>
    <scope>NUCLEOTIDE SEQUENCE [LARGE SCALE GENOMIC DNA]</scope>
    <source>
        <tissue evidence="12">Rhizome</tissue>
    </source>
</reference>
<evidence type="ECO:0000256" key="1">
    <source>
        <dbReference type="ARBA" id="ARBA00004370"/>
    </source>
</evidence>
<evidence type="ECO:0000256" key="3">
    <source>
        <dbReference type="ARBA" id="ARBA00022723"/>
    </source>
</evidence>
<feature type="transmembrane region" description="Helical" evidence="10">
    <location>
        <begin position="43"/>
        <end position="76"/>
    </location>
</feature>
<keyword evidence="3" id="KW-0479">Metal-binding</keyword>
<comment type="subcellular location">
    <subcellularLocation>
        <location evidence="1">Membrane</location>
    </subcellularLocation>
</comment>
<dbReference type="AlphaFoldDB" id="A0A8J5KZZ6"/>
<evidence type="ECO:0000256" key="9">
    <source>
        <dbReference type="SAM" id="MobiDB-lite"/>
    </source>
</evidence>
<comment type="caution">
    <text evidence="12">The sequence shown here is derived from an EMBL/GenBank/DDBJ whole genome shotgun (WGS) entry which is preliminary data.</text>
</comment>
<accession>A0A8J5KZZ6</accession>
<keyword evidence="5" id="KW-0862">Zinc</keyword>
<evidence type="ECO:0000256" key="4">
    <source>
        <dbReference type="ARBA" id="ARBA00022771"/>
    </source>
</evidence>
<dbReference type="InterPro" id="IPR001841">
    <property type="entry name" value="Znf_RING"/>
</dbReference>
<dbReference type="EMBL" id="JACMSC010000010">
    <property type="protein sequence ID" value="KAG6505733.1"/>
    <property type="molecule type" value="Genomic_DNA"/>
</dbReference>
<organism evidence="12 13">
    <name type="scientific">Zingiber officinale</name>
    <name type="common">Ginger</name>
    <name type="synonym">Amomum zingiber</name>
    <dbReference type="NCBI Taxonomy" id="94328"/>
    <lineage>
        <taxon>Eukaryota</taxon>
        <taxon>Viridiplantae</taxon>
        <taxon>Streptophyta</taxon>
        <taxon>Embryophyta</taxon>
        <taxon>Tracheophyta</taxon>
        <taxon>Spermatophyta</taxon>
        <taxon>Magnoliopsida</taxon>
        <taxon>Liliopsida</taxon>
        <taxon>Zingiberales</taxon>
        <taxon>Zingiberaceae</taxon>
        <taxon>Zingiber</taxon>
    </lineage>
</organism>
<dbReference type="Pfam" id="PF13639">
    <property type="entry name" value="zf-RING_2"/>
    <property type="match status" value="1"/>
</dbReference>
<feature type="domain" description="RING-type" evidence="11">
    <location>
        <begin position="124"/>
        <end position="166"/>
    </location>
</feature>
<feature type="region of interest" description="Disordered" evidence="9">
    <location>
        <begin position="1"/>
        <end position="25"/>
    </location>
</feature>
<keyword evidence="2 10" id="KW-0812">Transmembrane</keyword>
<name>A0A8J5KZZ6_ZINOF</name>
<evidence type="ECO:0000256" key="8">
    <source>
        <dbReference type="PROSITE-ProRule" id="PRU00175"/>
    </source>
</evidence>
<dbReference type="PANTHER" id="PTHR46539:SF9">
    <property type="entry name" value="RING-H2 FINGER PROTEIN ATL56"/>
    <property type="match status" value="1"/>
</dbReference>
<dbReference type="GO" id="GO:0008270">
    <property type="term" value="F:zinc ion binding"/>
    <property type="evidence" value="ECO:0007669"/>
    <property type="project" value="UniProtKB-KW"/>
</dbReference>
<keyword evidence="7 10" id="KW-0472">Membrane</keyword>
<dbReference type="GO" id="GO:0016020">
    <property type="term" value="C:membrane"/>
    <property type="evidence" value="ECO:0007669"/>
    <property type="project" value="UniProtKB-SubCell"/>
</dbReference>
<evidence type="ECO:0000313" key="12">
    <source>
        <dbReference type="EMBL" id="KAG6505733.1"/>
    </source>
</evidence>
<evidence type="ECO:0000256" key="6">
    <source>
        <dbReference type="ARBA" id="ARBA00022989"/>
    </source>
</evidence>
<evidence type="ECO:0000256" key="7">
    <source>
        <dbReference type="ARBA" id="ARBA00023136"/>
    </source>
</evidence>
<keyword evidence="4 8" id="KW-0863">Zinc-finger</keyword>
<keyword evidence="6 10" id="KW-1133">Transmembrane helix</keyword>
<evidence type="ECO:0000256" key="10">
    <source>
        <dbReference type="SAM" id="Phobius"/>
    </source>
</evidence>
<protein>
    <recommendedName>
        <fullName evidence="11">RING-type domain-containing protein</fullName>
    </recommendedName>
</protein>
<feature type="compositionally biased region" description="Polar residues" evidence="9">
    <location>
        <begin position="13"/>
        <end position="25"/>
    </location>
</feature>